<evidence type="ECO:0000313" key="2">
    <source>
        <dbReference type="Proteomes" id="UP000595437"/>
    </source>
</evidence>
<keyword evidence="2" id="KW-1185">Reference proteome</keyword>
<dbReference type="Proteomes" id="UP000595437">
    <property type="component" value="Chromosome 12"/>
</dbReference>
<evidence type="ECO:0000313" key="1">
    <source>
        <dbReference type="EMBL" id="QQP37245.1"/>
    </source>
</evidence>
<dbReference type="OrthoDB" id="7881762at2759"/>
<protein>
    <submittedName>
        <fullName evidence="1">Embryonic polarity protein dorsallike</fullName>
    </submittedName>
</protein>
<accession>A0A7T8GTE5</accession>
<name>A0A7T8GTE5_CALRO</name>
<dbReference type="AlphaFoldDB" id="A0A7T8GTE5"/>
<dbReference type="EMBL" id="CP045901">
    <property type="protein sequence ID" value="QQP37245.1"/>
    <property type="molecule type" value="Genomic_DNA"/>
</dbReference>
<gene>
    <name evidence="1" type="ORF">FKW44_017451</name>
</gene>
<reference evidence="2" key="1">
    <citation type="submission" date="2021-01" db="EMBL/GenBank/DDBJ databases">
        <title>Caligus Genome Assembly.</title>
        <authorList>
            <person name="Gallardo-Escarate C."/>
        </authorList>
    </citation>
    <scope>NUCLEOTIDE SEQUENCE [LARGE SCALE GENOMIC DNA]</scope>
</reference>
<organism evidence="1 2">
    <name type="scientific">Caligus rogercresseyi</name>
    <name type="common">Sea louse</name>
    <dbReference type="NCBI Taxonomy" id="217165"/>
    <lineage>
        <taxon>Eukaryota</taxon>
        <taxon>Metazoa</taxon>
        <taxon>Ecdysozoa</taxon>
        <taxon>Arthropoda</taxon>
        <taxon>Crustacea</taxon>
        <taxon>Multicrustacea</taxon>
        <taxon>Hexanauplia</taxon>
        <taxon>Copepoda</taxon>
        <taxon>Siphonostomatoida</taxon>
        <taxon>Caligidae</taxon>
        <taxon>Caligus</taxon>
    </lineage>
</organism>
<sequence length="52" mass="6016">MDINSDDMTCSFQKPWDPCVKRKDAPDSLAQRQMIRVIPSNRASHIRTLQLT</sequence>
<proteinExistence type="predicted"/>